<evidence type="ECO:0000313" key="3">
    <source>
        <dbReference type="Proteomes" id="UP000676776"/>
    </source>
</evidence>
<sequence>MKTFVKHITLLTLLLGYTVIFSQTKPAKIWATASFNKSNVMLGEPLVVTVTVYTSTWFTEPPVFEEIQVKGALMVKLESRNSATSVTIGRKQYPAIRQKFVVYPNVLGQNTLPSFTVTTTCPPEGDYKGRERKVSTKERRFKVLPPPDGVDTANWLAAYNVTVRDSWNRPLTNLKAGDVLERRITINASGTLSATIPPLQLDSIDFGSIYVKTPILSNRQNRSSFSGTRVEIINYLLEKDGDFVIPELKVKWFKLSSKTSELAVIKEQPLTVAPNPDLEFILTRQKELQAELTATDDTTESETQTPFSLFGLNWWQLVLVMASIILLMKLLINLISKLKFNLAKKKKRALESEAHFFKKLIDSIENGTTKEMITALFHWYDRFRGSRFNPYLSDILKKSNATELTNRLKELSEAYYKNEDLTAVPQDSKKFQESIKHLRQKIKNLKDIESKQEWMQINPS</sequence>
<feature type="transmembrane region" description="Helical" evidence="1">
    <location>
        <begin position="314"/>
        <end position="336"/>
    </location>
</feature>
<protein>
    <submittedName>
        <fullName evidence="2">BatD family protein</fullName>
    </submittedName>
</protein>
<keyword evidence="1" id="KW-1133">Transmembrane helix</keyword>
<comment type="caution">
    <text evidence="2">The sequence shown here is derived from an EMBL/GenBank/DDBJ whole genome shotgun (WGS) entry which is preliminary data.</text>
</comment>
<keyword evidence="1" id="KW-0472">Membrane</keyword>
<dbReference type="PANTHER" id="PTHR40940:SF1">
    <property type="entry name" value="PROTEIN BATD"/>
    <property type="match status" value="1"/>
</dbReference>
<reference evidence="2 3" key="1">
    <citation type="submission" date="2021-03" db="EMBL/GenBank/DDBJ databases">
        <title>Winogradskyella sp. nov., isolated from costal sediment.</title>
        <authorList>
            <person name="Gao C."/>
        </authorList>
    </citation>
    <scope>NUCLEOTIDE SEQUENCE [LARGE SCALE GENOMIC DNA]</scope>
    <source>
        <strain evidence="2 3">DF17</strain>
    </source>
</reference>
<proteinExistence type="predicted"/>
<dbReference type="InterPro" id="IPR025738">
    <property type="entry name" value="BatD"/>
</dbReference>
<dbReference type="EMBL" id="JAGEVF010000009">
    <property type="protein sequence ID" value="MBO3117449.1"/>
    <property type="molecule type" value="Genomic_DNA"/>
</dbReference>
<evidence type="ECO:0000256" key="1">
    <source>
        <dbReference type="SAM" id="Phobius"/>
    </source>
</evidence>
<keyword evidence="1" id="KW-0812">Transmembrane</keyword>
<accession>A0ABS3T3X9</accession>
<gene>
    <name evidence="2" type="ORF">J4050_11865</name>
</gene>
<keyword evidence="3" id="KW-1185">Reference proteome</keyword>
<name>A0ABS3T3X9_9FLAO</name>
<organism evidence="2 3">
    <name type="scientific">Winogradskyella pelagia</name>
    <dbReference type="NCBI Taxonomy" id="2819984"/>
    <lineage>
        <taxon>Bacteria</taxon>
        <taxon>Pseudomonadati</taxon>
        <taxon>Bacteroidota</taxon>
        <taxon>Flavobacteriia</taxon>
        <taxon>Flavobacteriales</taxon>
        <taxon>Flavobacteriaceae</taxon>
        <taxon>Winogradskyella</taxon>
    </lineage>
</organism>
<dbReference type="Proteomes" id="UP000676776">
    <property type="component" value="Unassembled WGS sequence"/>
</dbReference>
<dbReference type="PANTHER" id="PTHR40940">
    <property type="entry name" value="PROTEIN BATD-RELATED"/>
    <property type="match status" value="1"/>
</dbReference>
<evidence type="ECO:0000313" key="2">
    <source>
        <dbReference type="EMBL" id="MBO3117449.1"/>
    </source>
</evidence>